<dbReference type="InterPro" id="IPR042996">
    <property type="entry name" value="PTPRO"/>
</dbReference>
<gene>
    <name evidence="1" type="ORF">M9458_010161</name>
</gene>
<feature type="non-terminal residue" evidence="1">
    <location>
        <position position="1"/>
    </location>
</feature>
<accession>A0ABD0RDH3</accession>
<keyword evidence="2" id="KW-1185">Reference proteome</keyword>
<dbReference type="PANTHER" id="PTHR47028:SF1">
    <property type="entry name" value="RECEPTOR-TYPE TYROSINE-PROTEIN PHOSPHATASE O"/>
    <property type="match status" value="1"/>
</dbReference>
<name>A0ABD0RDH3_CIRMR</name>
<evidence type="ECO:0000313" key="1">
    <source>
        <dbReference type="EMBL" id="KAL0196589.1"/>
    </source>
</evidence>
<reference evidence="1 2" key="1">
    <citation type="submission" date="2024-05" db="EMBL/GenBank/DDBJ databases">
        <title>Genome sequencing and assembly of Indian major carp, Cirrhinus mrigala (Hamilton, 1822).</title>
        <authorList>
            <person name="Mohindra V."/>
            <person name="Chowdhury L.M."/>
            <person name="Lal K."/>
            <person name="Jena J.K."/>
        </authorList>
    </citation>
    <scope>NUCLEOTIDE SEQUENCE [LARGE SCALE GENOMIC DNA]</scope>
    <source>
        <strain evidence="1">CM1030</strain>
        <tissue evidence="1">Blood</tissue>
    </source>
</reference>
<organism evidence="1 2">
    <name type="scientific">Cirrhinus mrigala</name>
    <name type="common">Mrigala</name>
    <dbReference type="NCBI Taxonomy" id="683832"/>
    <lineage>
        <taxon>Eukaryota</taxon>
        <taxon>Metazoa</taxon>
        <taxon>Chordata</taxon>
        <taxon>Craniata</taxon>
        <taxon>Vertebrata</taxon>
        <taxon>Euteleostomi</taxon>
        <taxon>Actinopterygii</taxon>
        <taxon>Neopterygii</taxon>
        <taxon>Teleostei</taxon>
        <taxon>Ostariophysi</taxon>
        <taxon>Cypriniformes</taxon>
        <taxon>Cyprinidae</taxon>
        <taxon>Labeoninae</taxon>
        <taxon>Labeonini</taxon>
        <taxon>Cirrhinus</taxon>
    </lineage>
</organism>
<sequence>PHISSVDYAHGMLYVRWTYGDLFTDLSHSRMLHWQLTAEGKKGARRRYSID</sequence>
<comment type="caution">
    <text evidence="1">The sequence shown here is derived from an EMBL/GenBank/DDBJ whole genome shotgun (WGS) entry which is preliminary data.</text>
</comment>
<dbReference type="AlphaFoldDB" id="A0ABD0RDH3"/>
<dbReference type="Proteomes" id="UP001529510">
    <property type="component" value="Unassembled WGS sequence"/>
</dbReference>
<feature type="non-terminal residue" evidence="1">
    <location>
        <position position="51"/>
    </location>
</feature>
<protein>
    <submittedName>
        <fullName evidence="1">Uncharacterized protein</fullName>
    </submittedName>
</protein>
<dbReference type="EMBL" id="JAMKFB020000004">
    <property type="protein sequence ID" value="KAL0196589.1"/>
    <property type="molecule type" value="Genomic_DNA"/>
</dbReference>
<dbReference type="PANTHER" id="PTHR47028">
    <property type="entry name" value="RECEPTOR-TYPE TYROSINE-PROTEIN PHOSPHATASE O"/>
    <property type="match status" value="1"/>
</dbReference>
<evidence type="ECO:0000313" key="2">
    <source>
        <dbReference type="Proteomes" id="UP001529510"/>
    </source>
</evidence>
<proteinExistence type="predicted"/>